<feature type="compositionally biased region" description="Low complexity" evidence="4">
    <location>
        <begin position="175"/>
        <end position="194"/>
    </location>
</feature>
<dbReference type="OrthoDB" id="199930at2759"/>
<name>D7FIG6_ECTSI</name>
<reference evidence="5 6" key="1">
    <citation type="journal article" date="2010" name="Nature">
        <title>The Ectocarpus genome and the independent evolution of multicellularity in brown algae.</title>
        <authorList>
            <person name="Cock J.M."/>
            <person name="Sterck L."/>
            <person name="Rouze P."/>
            <person name="Scornet D."/>
            <person name="Allen A.E."/>
            <person name="Amoutzias G."/>
            <person name="Anthouard V."/>
            <person name="Artiguenave F."/>
            <person name="Aury J.M."/>
            <person name="Badger J.H."/>
            <person name="Beszteri B."/>
            <person name="Billiau K."/>
            <person name="Bonnet E."/>
            <person name="Bothwell J.H."/>
            <person name="Bowler C."/>
            <person name="Boyen C."/>
            <person name="Brownlee C."/>
            <person name="Carrano C.J."/>
            <person name="Charrier B."/>
            <person name="Cho G.Y."/>
            <person name="Coelho S.M."/>
            <person name="Collen J."/>
            <person name="Corre E."/>
            <person name="Da Silva C."/>
            <person name="Delage L."/>
            <person name="Delaroque N."/>
            <person name="Dittami S.M."/>
            <person name="Doulbeau S."/>
            <person name="Elias M."/>
            <person name="Farnham G."/>
            <person name="Gachon C.M."/>
            <person name="Gschloessl B."/>
            <person name="Heesch S."/>
            <person name="Jabbari K."/>
            <person name="Jubin C."/>
            <person name="Kawai H."/>
            <person name="Kimura K."/>
            <person name="Kloareg B."/>
            <person name="Kupper F.C."/>
            <person name="Lang D."/>
            <person name="Le Bail A."/>
            <person name="Leblanc C."/>
            <person name="Lerouge P."/>
            <person name="Lohr M."/>
            <person name="Lopez P.J."/>
            <person name="Martens C."/>
            <person name="Maumus F."/>
            <person name="Michel G."/>
            <person name="Miranda-Saavedra D."/>
            <person name="Morales J."/>
            <person name="Moreau H."/>
            <person name="Motomura T."/>
            <person name="Nagasato C."/>
            <person name="Napoli C.A."/>
            <person name="Nelson D.R."/>
            <person name="Nyvall-Collen P."/>
            <person name="Peters A.F."/>
            <person name="Pommier C."/>
            <person name="Potin P."/>
            <person name="Poulain J."/>
            <person name="Quesneville H."/>
            <person name="Read B."/>
            <person name="Rensing S.A."/>
            <person name="Ritter A."/>
            <person name="Rousvoal S."/>
            <person name="Samanta M."/>
            <person name="Samson G."/>
            <person name="Schroeder D.C."/>
            <person name="Segurens B."/>
            <person name="Strittmatter M."/>
            <person name="Tonon T."/>
            <person name="Tregear J.W."/>
            <person name="Valentin K."/>
            <person name="von Dassow P."/>
            <person name="Yamagishi T."/>
            <person name="Van de Peer Y."/>
            <person name="Wincker P."/>
        </authorList>
    </citation>
    <scope>NUCLEOTIDE SEQUENCE [LARGE SCALE GENOMIC DNA]</scope>
    <source>
        <strain evidence="6">Ec32 / CCAP1310/4</strain>
    </source>
</reference>
<comment type="subcellular location">
    <subcellularLocation>
        <location evidence="1">Cytoplasm</location>
    </subcellularLocation>
</comment>
<dbReference type="STRING" id="2880.D7FIG6"/>
<evidence type="ECO:0000256" key="3">
    <source>
        <dbReference type="PROSITE-ProRule" id="PRU00339"/>
    </source>
</evidence>
<feature type="repeat" description="TPR" evidence="3">
    <location>
        <begin position="91"/>
        <end position="124"/>
    </location>
</feature>
<dbReference type="PANTHER" id="PTHR45994:SF1">
    <property type="entry name" value="FI21225P1"/>
    <property type="match status" value="1"/>
</dbReference>
<accession>D7FIG6</accession>
<dbReference type="PANTHER" id="PTHR45994">
    <property type="entry name" value="FI21225P1"/>
    <property type="match status" value="1"/>
</dbReference>
<feature type="region of interest" description="Disordered" evidence="4">
    <location>
        <begin position="588"/>
        <end position="635"/>
    </location>
</feature>
<feature type="compositionally biased region" description="Basic and acidic residues" evidence="4">
    <location>
        <begin position="825"/>
        <end position="843"/>
    </location>
</feature>
<dbReference type="PROSITE" id="PS50005">
    <property type="entry name" value="TPR"/>
    <property type="match status" value="1"/>
</dbReference>
<dbReference type="InterPro" id="IPR019734">
    <property type="entry name" value="TPR_rpt"/>
</dbReference>
<evidence type="ECO:0000313" key="6">
    <source>
        <dbReference type="Proteomes" id="UP000002630"/>
    </source>
</evidence>
<dbReference type="Proteomes" id="UP000002630">
    <property type="component" value="Linkage Group LG22"/>
</dbReference>
<evidence type="ECO:0000256" key="4">
    <source>
        <dbReference type="SAM" id="MobiDB-lite"/>
    </source>
</evidence>
<keyword evidence="3" id="KW-0802">TPR repeat</keyword>
<organism evidence="5 6">
    <name type="scientific">Ectocarpus siliculosus</name>
    <name type="common">Brown alga</name>
    <name type="synonym">Conferva siliculosa</name>
    <dbReference type="NCBI Taxonomy" id="2880"/>
    <lineage>
        <taxon>Eukaryota</taxon>
        <taxon>Sar</taxon>
        <taxon>Stramenopiles</taxon>
        <taxon>Ochrophyta</taxon>
        <taxon>PX clade</taxon>
        <taxon>Phaeophyceae</taxon>
        <taxon>Ectocarpales</taxon>
        <taxon>Ectocarpaceae</taxon>
        <taxon>Ectocarpus</taxon>
    </lineage>
</organism>
<feature type="compositionally biased region" description="Low complexity" evidence="4">
    <location>
        <begin position="595"/>
        <end position="620"/>
    </location>
</feature>
<feature type="region of interest" description="Disordered" evidence="4">
    <location>
        <begin position="1088"/>
        <end position="1118"/>
    </location>
</feature>
<dbReference type="GO" id="GO:0051879">
    <property type="term" value="F:Hsp90 protein binding"/>
    <property type="evidence" value="ECO:0007669"/>
    <property type="project" value="TreeGrafter"/>
</dbReference>
<gene>
    <name evidence="5" type="ORF">Esi_0120_0041</name>
</gene>
<feature type="compositionally biased region" description="Low complexity" evidence="4">
    <location>
        <begin position="1088"/>
        <end position="1104"/>
    </location>
</feature>
<dbReference type="GO" id="GO:0005737">
    <property type="term" value="C:cytoplasm"/>
    <property type="evidence" value="ECO:0007669"/>
    <property type="project" value="UniProtKB-SubCell"/>
</dbReference>
<sequence length="1118" mass="118224">MVNPPPPPADNDSAVGLKEAGNKAFATGNLQQAYELYSAALERCRGESSPEGINLRATVLTNRAMVLFKQGKAEACVSDCTRALEDDPGRVKAYFRRALAREKLGEDGDAMRDAKRALELEPGNKEAVRAARRIKDKVAQASRLNTPIRQALKALREAADKVKQPEGKSQPPQPLALATAAPASEASTPEQAAPSKVDEEQSQAMLALGALLSSEPAAAVQLLKDGGMVQLTACMKAGGEGFPKTAKEALRALGAAAQHKAFGLVLLKTQGTEVLSDLGDILATEAERSASMAGAAVGEGEGSGLSAGALTAAVHLLQWDQRVVTDDLAELKDVDRGSVYEAGQELASAAVRVLAHGLTMPDREVFDTALEAAVRWCAAGPDDAQDPKDFAGLPAKEAYEKRQKVHRQRVRASLWLRDKALALLSSSPVLVSLYKALSSEEAVERRKASACISRIGRAVTAVQANEKEREADSNAIKEAVKPLLHFQPEAGGGSVADDSKAASGDEVAQEAAAECFCSAASFDGGRALLGPVVESGIIFALMESKSQAARSAAASAYAKLGMISSALSSDSDDVTKLLNVSLDLITASNSPPPTHSNSNAPSFSSSSSAAKQKQQKDAAPGSKLGGPKSKRAGLGGMDGLKGGAAIADSERAVEVLSFLVSKTKVKEELCYGSARCPKALSRLCRAAENVSGTSPIAYGLAFLFSSLCVSKEEEVKESFKGKDMTYEQYQQLKQLNDSHGQGPKEDETDMKDTADAAKRRSHALAEAGCVVSLKKIAEDASPATRERIALCFRRLATDSSNRGLIVQQGGLSLLINMASVPKAAGKGEDAKKEQQQEEEKGKGCRIEARHAIAKTLVTTNPSLLTEAQNMGSVPALITMCRDHESLNLQQFEGLMALTNLASLDNVKNRIVAEKGISCFQYLQFSDHELVRRAATEALCNLLPHPKMIDHLRLVDTLKLWAAFAQLGEEDPPTAAAALGCLAMAVRDPEVAKNFMAEEVAGCEALVCGLLSVEPDIPNANDLILRAAVATSYLAEEASIRPLLLLGGVADALSEALLVVRGKQGMASARAAEACDDALKALQQELQAVQEMQQHQQQQQQKENQAPSSGQGSDLSELD</sequence>
<evidence type="ECO:0000256" key="1">
    <source>
        <dbReference type="ARBA" id="ARBA00004496"/>
    </source>
</evidence>
<keyword evidence="6" id="KW-1185">Reference proteome</keyword>
<evidence type="ECO:0000256" key="2">
    <source>
        <dbReference type="ARBA" id="ARBA00022490"/>
    </source>
</evidence>
<dbReference type="AlphaFoldDB" id="D7FIG6"/>
<dbReference type="InParanoid" id="D7FIG6"/>
<feature type="compositionally biased region" description="Polar residues" evidence="4">
    <location>
        <begin position="1105"/>
        <end position="1118"/>
    </location>
</feature>
<protein>
    <submittedName>
        <fullName evidence="5">Uncharacterized protein</fullName>
    </submittedName>
</protein>
<dbReference type="eggNOG" id="KOG4234">
    <property type="taxonomic scope" value="Eukaryota"/>
</dbReference>
<dbReference type="SMART" id="SM00028">
    <property type="entry name" value="TPR"/>
    <property type="match status" value="3"/>
</dbReference>
<dbReference type="eggNOG" id="KOG4151">
    <property type="taxonomic scope" value="Eukaryota"/>
</dbReference>
<feature type="region of interest" description="Disordered" evidence="4">
    <location>
        <begin position="824"/>
        <end position="843"/>
    </location>
</feature>
<dbReference type="InterPro" id="IPR016024">
    <property type="entry name" value="ARM-type_fold"/>
</dbReference>
<dbReference type="EMBL" id="FN649747">
    <property type="protein sequence ID" value="CBJ28789.1"/>
    <property type="molecule type" value="Genomic_DNA"/>
</dbReference>
<dbReference type="EMBL" id="FN647878">
    <property type="protein sequence ID" value="CBJ28789.1"/>
    <property type="molecule type" value="Genomic_DNA"/>
</dbReference>
<feature type="region of interest" description="Disordered" evidence="4">
    <location>
        <begin position="158"/>
        <end position="198"/>
    </location>
</feature>
<dbReference type="SUPFAM" id="SSF48371">
    <property type="entry name" value="ARM repeat"/>
    <property type="match status" value="2"/>
</dbReference>
<keyword evidence="2" id="KW-0963">Cytoplasm</keyword>
<dbReference type="SUPFAM" id="SSF48452">
    <property type="entry name" value="TPR-like"/>
    <property type="match status" value="1"/>
</dbReference>
<dbReference type="Gene3D" id="1.25.40.10">
    <property type="entry name" value="Tetratricopeptide repeat domain"/>
    <property type="match status" value="1"/>
</dbReference>
<evidence type="ECO:0000313" key="5">
    <source>
        <dbReference type="EMBL" id="CBJ28789.1"/>
    </source>
</evidence>
<dbReference type="InterPro" id="IPR011990">
    <property type="entry name" value="TPR-like_helical_dom_sf"/>
</dbReference>
<dbReference type="InterPro" id="IPR011989">
    <property type="entry name" value="ARM-like"/>
</dbReference>
<proteinExistence type="predicted"/>
<dbReference type="Gene3D" id="1.25.10.10">
    <property type="entry name" value="Leucine-rich Repeat Variant"/>
    <property type="match status" value="2"/>
</dbReference>